<keyword evidence="3" id="KW-0143">Chaperone</keyword>
<sequence>MRDQLEDAALHRDDGYGRAQKHIQQTFPKRFYAETGVAETPEGWAVTLDGKPMRTPGRKPVRVPTRALAETIATEWAGMGTHIMPNQMPVTRLVNSAVETGPEGAAALRQSIHQYAAGDLLLYRAEYPTDLVAAQEAAWDPILVGLARRFEIVFQPTIGILHQQQPATTLARLAALLEPEDHFALASMVAITGITGSGLIAIAYRHSLVTREQALTAAYVDEDHNIRMWGEDEEAAARRADKIADFDAALALLARLPGAPSA</sequence>
<dbReference type="Proteomes" id="UP000183447">
    <property type="component" value="Unassembled WGS sequence"/>
</dbReference>
<keyword evidence="4" id="KW-0812">Transmembrane</keyword>
<dbReference type="Gene3D" id="1.10.3580.10">
    <property type="entry name" value="ATP12 ATPase"/>
    <property type="match status" value="1"/>
</dbReference>
<keyword evidence="6" id="KW-1185">Reference proteome</keyword>
<feature type="transmembrane region" description="Helical" evidence="4">
    <location>
        <begin position="183"/>
        <end position="204"/>
    </location>
</feature>
<keyword evidence="4" id="KW-0472">Membrane</keyword>
<evidence type="ECO:0000256" key="1">
    <source>
        <dbReference type="ARBA" id="ARBA00008231"/>
    </source>
</evidence>
<evidence type="ECO:0000256" key="4">
    <source>
        <dbReference type="SAM" id="Phobius"/>
    </source>
</evidence>
<dbReference type="RefSeq" id="WP_072338684.1">
    <property type="nucleotide sequence ID" value="NZ_FPKU01000001.1"/>
</dbReference>
<evidence type="ECO:0000313" key="6">
    <source>
        <dbReference type="Proteomes" id="UP000183447"/>
    </source>
</evidence>
<comment type="similarity">
    <text evidence="1">Belongs to the ATP12 family.</text>
</comment>
<protein>
    <submittedName>
        <fullName evidence="5">Chaperone required for the assembly of the F1-ATPase</fullName>
    </submittedName>
</protein>
<reference evidence="5 6" key="1">
    <citation type="submission" date="2016-11" db="EMBL/GenBank/DDBJ databases">
        <authorList>
            <person name="Jaros S."/>
            <person name="Januszkiewicz K."/>
            <person name="Wedrychowicz H."/>
        </authorList>
    </citation>
    <scope>NUCLEOTIDE SEQUENCE [LARGE SCALE GENOMIC DNA]</scope>
    <source>
        <strain evidence="5 6">ATCC 23634</strain>
    </source>
</reference>
<keyword evidence="2" id="KW-0809">Transit peptide</keyword>
<dbReference type="Pfam" id="PF07542">
    <property type="entry name" value="ATP12"/>
    <property type="match status" value="1"/>
</dbReference>
<proteinExistence type="inferred from homology"/>
<keyword evidence="4" id="KW-1133">Transmembrane helix</keyword>
<dbReference type="InterPro" id="IPR023335">
    <property type="entry name" value="ATP12_ortho_dom_sf"/>
</dbReference>
<evidence type="ECO:0000313" key="5">
    <source>
        <dbReference type="EMBL" id="SFZ81157.1"/>
    </source>
</evidence>
<dbReference type="InterPro" id="IPR042272">
    <property type="entry name" value="ATP12_ATP_synth-F1-assembly_N"/>
</dbReference>
<dbReference type="PANTHER" id="PTHR21013:SF10">
    <property type="entry name" value="ATP SYNTHASE MITOCHONDRIAL F1 COMPLEX ASSEMBLY FACTOR 2"/>
    <property type="match status" value="1"/>
</dbReference>
<dbReference type="GO" id="GO:0043461">
    <property type="term" value="P:proton-transporting ATP synthase complex assembly"/>
    <property type="evidence" value="ECO:0007669"/>
    <property type="project" value="InterPro"/>
</dbReference>
<gene>
    <name evidence="5" type="ORF">SAMN02983003_0345</name>
</gene>
<dbReference type="Gene3D" id="3.30.2180.10">
    <property type="entry name" value="ATP12-like"/>
    <property type="match status" value="1"/>
</dbReference>
<dbReference type="EMBL" id="FPKU01000001">
    <property type="protein sequence ID" value="SFZ81157.1"/>
    <property type="molecule type" value="Genomic_DNA"/>
</dbReference>
<accession>A0A1K2HSW7</accession>
<dbReference type="SUPFAM" id="SSF160909">
    <property type="entry name" value="ATP12-like"/>
    <property type="match status" value="1"/>
</dbReference>
<evidence type="ECO:0000256" key="2">
    <source>
        <dbReference type="ARBA" id="ARBA00022946"/>
    </source>
</evidence>
<dbReference type="PANTHER" id="PTHR21013">
    <property type="entry name" value="ATP SYNTHASE MITOCHONDRIAL F1 COMPLEX ASSEMBLY FACTOR 2/ATP12 PROTEIN, MITOCHONDRIAL PRECURSOR"/>
    <property type="match status" value="1"/>
</dbReference>
<dbReference type="OrthoDB" id="9797825at2"/>
<dbReference type="STRING" id="665118.SAMN02983003_0345"/>
<dbReference type="AlphaFoldDB" id="A0A1K2HSW7"/>
<organism evidence="5 6">
    <name type="scientific">Devosia enhydra</name>
    <dbReference type="NCBI Taxonomy" id="665118"/>
    <lineage>
        <taxon>Bacteria</taxon>
        <taxon>Pseudomonadati</taxon>
        <taxon>Pseudomonadota</taxon>
        <taxon>Alphaproteobacteria</taxon>
        <taxon>Hyphomicrobiales</taxon>
        <taxon>Devosiaceae</taxon>
        <taxon>Devosia</taxon>
    </lineage>
</organism>
<evidence type="ECO:0000256" key="3">
    <source>
        <dbReference type="ARBA" id="ARBA00023186"/>
    </source>
</evidence>
<name>A0A1K2HSW7_9HYPH</name>
<dbReference type="InterPro" id="IPR011419">
    <property type="entry name" value="ATP12_ATP_synth-F1-assembly"/>
</dbReference>